<organism evidence="6 7">
    <name type="scientific">Orchesella dallaii</name>
    <dbReference type="NCBI Taxonomy" id="48710"/>
    <lineage>
        <taxon>Eukaryota</taxon>
        <taxon>Metazoa</taxon>
        <taxon>Ecdysozoa</taxon>
        <taxon>Arthropoda</taxon>
        <taxon>Hexapoda</taxon>
        <taxon>Collembola</taxon>
        <taxon>Entomobryomorpha</taxon>
        <taxon>Entomobryoidea</taxon>
        <taxon>Orchesellidae</taxon>
        <taxon>Orchesellinae</taxon>
        <taxon>Orchesella</taxon>
    </lineage>
</organism>
<reference evidence="6 7" key="1">
    <citation type="submission" date="2024-08" db="EMBL/GenBank/DDBJ databases">
        <authorList>
            <person name="Cucini C."/>
            <person name="Frati F."/>
        </authorList>
    </citation>
    <scope>NUCLEOTIDE SEQUENCE [LARGE SCALE GENOMIC DNA]</scope>
</reference>
<protein>
    <recommendedName>
        <fullName evidence="5">HTH CENPB-type domain-containing protein</fullName>
    </recommendedName>
</protein>
<feature type="compositionally biased region" description="Acidic residues" evidence="4">
    <location>
        <begin position="362"/>
        <end position="373"/>
    </location>
</feature>
<accession>A0ABP1PZ63</accession>
<keyword evidence="2" id="KW-0238">DNA-binding</keyword>
<evidence type="ECO:0000256" key="2">
    <source>
        <dbReference type="ARBA" id="ARBA00023125"/>
    </source>
</evidence>
<evidence type="ECO:0000256" key="3">
    <source>
        <dbReference type="ARBA" id="ARBA00023242"/>
    </source>
</evidence>
<feature type="domain" description="HTH CENPB-type" evidence="5">
    <location>
        <begin position="201"/>
        <end position="272"/>
    </location>
</feature>
<dbReference type="Pfam" id="PF03221">
    <property type="entry name" value="HTH_Tnp_Tc5"/>
    <property type="match status" value="1"/>
</dbReference>
<dbReference type="EMBL" id="CAXLJM020000013">
    <property type="protein sequence ID" value="CAL8078654.1"/>
    <property type="molecule type" value="Genomic_DNA"/>
</dbReference>
<comment type="caution">
    <text evidence="6">The sequence shown here is derived from an EMBL/GenBank/DDBJ whole genome shotgun (WGS) entry which is preliminary data.</text>
</comment>
<dbReference type="SMART" id="SM00674">
    <property type="entry name" value="CENPB"/>
    <property type="match status" value="2"/>
</dbReference>
<keyword evidence="7" id="KW-1185">Reference proteome</keyword>
<dbReference type="Proteomes" id="UP001642540">
    <property type="component" value="Unassembled WGS sequence"/>
</dbReference>
<feature type="region of interest" description="Disordered" evidence="4">
    <location>
        <begin position="266"/>
        <end position="313"/>
    </location>
</feature>
<evidence type="ECO:0000256" key="1">
    <source>
        <dbReference type="ARBA" id="ARBA00004123"/>
    </source>
</evidence>
<feature type="compositionally biased region" description="Acidic residues" evidence="4">
    <location>
        <begin position="410"/>
        <end position="501"/>
    </location>
</feature>
<feature type="domain" description="HTH CENPB-type" evidence="5">
    <location>
        <begin position="72"/>
        <end position="143"/>
    </location>
</feature>
<gene>
    <name evidence="6" type="ORF">ODALV1_LOCUS4156</name>
</gene>
<evidence type="ECO:0000313" key="6">
    <source>
        <dbReference type="EMBL" id="CAL8078654.1"/>
    </source>
</evidence>
<dbReference type="Gene3D" id="1.10.10.60">
    <property type="entry name" value="Homeodomain-like"/>
    <property type="match status" value="1"/>
</dbReference>
<proteinExistence type="predicted"/>
<dbReference type="InterPro" id="IPR009057">
    <property type="entry name" value="Homeodomain-like_sf"/>
</dbReference>
<comment type="subcellular location">
    <subcellularLocation>
        <location evidence="1">Nucleus</location>
    </subcellularLocation>
</comment>
<dbReference type="InterPro" id="IPR007889">
    <property type="entry name" value="HTH_Psq"/>
</dbReference>
<evidence type="ECO:0000259" key="5">
    <source>
        <dbReference type="SMART" id="SM00674"/>
    </source>
</evidence>
<name>A0ABP1PZ63_9HEXA</name>
<dbReference type="InterPro" id="IPR006600">
    <property type="entry name" value="HTH_CenpB_DNA-bd_dom"/>
</dbReference>
<feature type="compositionally biased region" description="Acidic residues" evidence="4">
    <location>
        <begin position="381"/>
        <end position="402"/>
    </location>
</feature>
<feature type="region of interest" description="Disordered" evidence="4">
    <location>
        <begin position="362"/>
        <end position="530"/>
    </location>
</feature>
<dbReference type="Pfam" id="PF05225">
    <property type="entry name" value="HTH_psq"/>
    <property type="match status" value="1"/>
</dbReference>
<evidence type="ECO:0000256" key="4">
    <source>
        <dbReference type="SAM" id="MobiDB-lite"/>
    </source>
</evidence>
<feature type="compositionally biased region" description="Low complexity" evidence="4">
    <location>
        <begin position="277"/>
        <end position="293"/>
    </location>
</feature>
<sequence length="530" mass="60684">MVRNYKSKTVTRWTNEGLLEAILCIRAAKLKINDAARLYGIPGTTLYREYQKFILAGGKCDVNQYRTGGWSPLLHKLEEDVLEKTIKDLRDQGFTVTSSDIKRICFECCDANGIQNKFNQEKRMASDAWYHRFLNRHPDLRLPNKNLLEALLCIKDAKLKIKDAARQYGIARATLYRQYQKFKRVGGKSNVNQFRTCGGVPILTKVEENALEKTIRDLRERGVTVTSSDIKRMCFEYCDSNRIANQFNESKRMASNDWYNRFLKRHPDVKIPKPRQTNSTSRASSIASSASRTSRYKSLNSKRGKLTLPRKGDVTAATAATKKRQKRMILTEPGYDRGKKGMDMVPYVPIDKEEEMIQEEIDSDGLEEDDEDDGGMHLGEDDLEEVMQTEEAYEDDEEDEEYVGTSAQVENEDEEQDVEDLMEMDDDDEQDEIEKSDSDEEVVDEEEEGEVVEEQGDTEEDAETENDADEVEEEEGEQDEEGDEDEEDDDEEEEDEDDEENGGVAKTKKNDSDSDGGCSDELLEKLLDNM</sequence>
<dbReference type="SUPFAM" id="SSF46689">
    <property type="entry name" value="Homeodomain-like"/>
    <property type="match status" value="1"/>
</dbReference>
<keyword evidence="3" id="KW-0539">Nucleus</keyword>
<evidence type="ECO:0000313" key="7">
    <source>
        <dbReference type="Proteomes" id="UP001642540"/>
    </source>
</evidence>